<evidence type="ECO:0000256" key="4">
    <source>
        <dbReference type="ARBA" id="ARBA00022475"/>
    </source>
</evidence>
<feature type="transmembrane region" description="Helical" evidence="8">
    <location>
        <begin position="110"/>
        <end position="127"/>
    </location>
</feature>
<dbReference type="InterPro" id="IPR013525">
    <property type="entry name" value="ABC2_TM"/>
</dbReference>
<comment type="similarity">
    <text evidence="2 8">Belongs to the ABC-2 integral membrane protein family.</text>
</comment>
<proteinExistence type="inferred from homology"/>
<feature type="transmembrane region" description="Helical" evidence="8">
    <location>
        <begin position="148"/>
        <end position="181"/>
    </location>
</feature>
<comment type="subcellular location">
    <subcellularLocation>
        <location evidence="1 8">Cell membrane</location>
        <topology evidence="1 8">Multi-pass membrane protein</topology>
    </subcellularLocation>
</comment>
<evidence type="ECO:0000256" key="8">
    <source>
        <dbReference type="RuleBase" id="RU361157"/>
    </source>
</evidence>
<dbReference type="EMBL" id="JAGGLB010000007">
    <property type="protein sequence ID" value="MBP1991151.1"/>
    <property type="molecule type" value="Genomic_DNA"/>
</dbReference>
<keyword evidence="3 8" id="KW-0813">Transport</keyword>
<gene>
    <name evidence="10" type="ORF">J2Z66_002758</name>
</gene>
<name>A0ABS4IWC2_9BACL</name>
<dbReference type="Pfam" id="PF01061">
    <property type="entry name" value="ABC2_membrane"/>
    <property type="match status" value="1"/>
</dbReference>
<organism evidence="10 11">
    <name type="scientific">Paenibacillus eucommiae</name>
    <dbReference type="NCBI Taxonomy" id="1355755"/>
    <lineage>
        <taxon>Bacteria</taxon>
        <taxon>Bacillati</taxon>
        <taxon>Bacillota</taxon>
        <taxon>Bacilli</taxon>
        <taxon>Bacillales</taxon>
        <taxon>Paenibacillaceae</taxon>
        <taxon>Paenibacillus</taxon>
    </lineage>
</organism>
<keyword evidence="11" id="KW-1185">Reference proteome</keyword>
<dbReference type="PANTHER" id="PTHR30413:SF10">
    <property type="entry name" value="CAPSULE POLYSACCHARIDE EXPORT INNER-MEMBRANE PROTEIN CTRC"/>
    <property type="match status" value="1"/>
</dbReference>
<reference evidence="10 11" key="1">
    <citation type="submission" date="2021-03" db="EMBL/GenBank/DDBJ databases">
        <title>Genomic Encyclopedia of Type Strains, Phase IV (KMG-IV): sequencing the most valuable type-strain genomes for metagenomic binning, comparative biology and taxonomic classification.</title>
        <authorList>
            <person name="Goeker M."/>
        </authorList>
    </citation>
    <scope>NUCLEOTIDE SEQUENCE [LARGE SCALE GENOMIC DNA]</scope>
    <source>
        <strain evidence="10 11">DSM 26048</strain>
    </source>
</reference>
<dbReference type="InterPro" id="IPR047817">
    <property type="entry name" value="ABC2_TM_bact-type"/>
</dbReference>
<comment type="caution">
    <text evidence="10">The sequence shown here is derived from an EMBL/GenBank/DDBJ whole genome shotgun (WGS) entry which is preliminary data.</text>
</comment>
<evidence type="ECO:0000313" key="10">
    <source>
        <dbReference type="EMBL" id="MBP1991151.1"/>
    </source>
</evidence>
<evidence type="ECO:0000256" key="2">
    <source>
        <dbReference type="ARBA" id="ARBA00007783"/>
    </source>
</evidence>
<evidence type="ECO:0000256" key="5">
    <source>
        <dbReference type="ARBA" id="ARBA00022692"/>
    </source>
</evidence>
<evidence type="ECO:0000256" key="1">
    <source>
        <dbReference type="ARBA" id="ARBA00004651"/>
    </source>
</evidence>
<feature type="transmembrane region" description="Helical" evidence="8">
    <location>
        <begin position="281"/>
        <end position="298"/>
    </location>
</feature>
<keyword evidence="4 8" id="KW-1003">Cell membrane</keyword>
<keyword evidence="6 8" id="KW-1133">Transmembrane helix</keyword>
<evidence type="ECO:0000256" key="6">
    <source>
        <dbReference type="ARBA" id="ARBA00022989"/>
    </source>
</evidence>
<dbReference type="PROSITE" id="PS51012">
    <property type="entry name" value="ABC_TM2"/>
    <property type="match status" value="1"/>
</dbReference>
<accession>A0ABS4IWC2</accession>
<feature type="transmembrane region" description="Helical" evidence="8">
    <location>
        <begin position="74"/>
        <end position="98"/>
    </location>
</feature>
<feature type="transmembrane region" description="Helical" evidence="8">
    <location>
        <begin position="193"/>
        <end position="215"/>
    </location>
</feature>
<evidence type="ECO:0000256" key="7">
    <source>
        <dbReference type="ARBA" id="ARBA00023136"/>
    </source>
</evidence>
<keyword evidence="7 8" id="KW-0472">Membrane</keyword>
<protein>
    <recommendedName>
        <fullName evidence="8">Transport permease protein</fullName>
    </recommendedName>
</protein>
<feature type="domain" description="ABC transmembrane type-2" evidence="9">
    <location>
        <begin position="78"/>
        <end position="301"/>
    </location>
</feature>
<evidence type="ECO:0000313" key="11">
    <source>
        <dbReference type="Proteomes" id="UP001519287"/>
    </source>
</evidence>
<dbReference type="PANTHER" id="PTHR30413">
    <property type="entry name" value="INNER MEMBRANE TRANSPORT PERMEASE"/>
    <property type="match status" value="1"/>
</dbReference>
<keyword evidence="5 8" id="KW-0812">Transmembrane</keyword>
<dbReference type="Proteomes" id="UP001519287">
    <property type="component" value="Unassembled WGS sequence"/>
</dbReference>
<evidence type="ECO:0000259" key="9">
    <source>
        <dbReference type="PROSITE" id="PS51012"/>
    </source>
</evidence>
<evidence type="ECO:0000256" key="3">
    <source>
        <dbReference type="ARBA" id="ARBA00022448"/>
    </source>
</evidence>
<sequence length="309" mass="36510">MEDGCWGGVCEVSLVEYIRTLKINFHIYVVNIGDDLQRSLHSEMSSIMSYGKDFLKNQRFMWELSKNDFKKRYLGSYLGITWAFVQPTVTILIFWFVFQVGFKSTPVDNVPFILWLAAAMIPWNFFAECVQSSSNSIVEYSYLVKKMVFRVSILPIVKIYSAFFVHFFFIIFLFIMFMIYGYRPSIYYLQLPYYLGCMIVLVLGLSWLTASLSVFLKDVGQIVAMLVQFGFWLTPIFYSLQIVPERFAFFLKLNPMFYIVEGYRETFIYNKWFWEHPSLTLNFWIVTLLILAIGMFLFKKLKPHFADVL</sequence>
<feature type="transmembrane region" description="Helical" evidence="8">
    <location>
        <begin position="222"/>
        <end position="243"/>
    </location>
</feature>